<accession>A0A9D0ZW17</accession>
<dbReference type="GO" id="GO:0043565">
    <property type="term" value="F:sequence-specific DNA binding"/>
    <property type="evidence" value="ECO:0007669"/>
    <property type="project" value="InterPro"/>
</dbReference>
<dbReference type="AlphaFoldDB" id="A0A9D0ZW17"/>
<keyword evidence="1" id="KW-0805">Transcription regulation</keyword>
<reference evidence="5" key="1">
    <citation type="submission" date="2020-10" db="EMBL/GenBank/DDBJ databases">
        <authorList>
            <person name="Gilroy R."/>
        </authorList>
    </citation>
    <scope>NUCLEOTIDE SEQUENCE</scope>
    <source>
        <strain evidence="5">ChiSjej3B21-11622</strain>
    </source>
</reference>
<evidence type="ECO:0000313" key="6">
    <source>
        <dbReference type="Proteomes" id="UP000886886"/>
    </source>
</evidence>
<dbReference type="InterPro" id="IPR014710">
    <property type="entry name" value="RmlC-like_jellyroll"/>
</dbReference>
<evidence type="ECO:0000259" key="4">
    <source>
        <dbReference type="PROSITE" id="PS01124"/>
    </source>
</evidence>
<protein>
    <submittedName>
        <fullName evidence="5">AraC family transcriptional regulator</fullName>
    </submittedName>
</protein>
<organism evidence="5 6">
    <name type="scientific">Candidatus Limivivens merdigallinarum</name>
    <dbReference type="NCBI Taxonomy" id="2840859"/>
    <lineage>
        <taxon>Bacteria</taxon>
        <taxon>Bacillati</taxon>
        <taxon>Bacillota</taxon>
        <taxon>Clostridia</taxon>
        <taxon>Lachnospirales</taxon>
        <taxon>Lachnospiraceae</taxon>
        <taxon>Lachnospiraceae incertae sedis</taxon>
        <taxon>Candidatus Limivivens</taxon>
    </lineage>
</organism>
<dbReference type="SMART" id="SM00342">
    <property type="entry name" value="HTH_ARAC"/>
    <property type="match status" value="1"/>
</dbReference>
<evidence type="ECO:0000313" key="5">
    <source>
        <dbReference type="EMBL" id="HIQ96849.1"/>
    </source>
</evidence>
<dbReference type="EMBL" id="DVFT01000144">
    <property type="protein sequence ID" value="HIQ96849.1"/>
    <property type="molecule type" value="Genomic_DNA"/>
</dbReference>
<dbReference type="Gene3D" id="2.60.120.10">
    <property type="entry name" value="Jelly Rolls"/>
    <property type="match status" value="1"/>
</dbReference>
<dbReference type="PANTHER" id="PTHR43280">
    <property type="entry name" value="ARAC-FAMILY TRANSCRIPTIONAL REGULATOR"/>
    <property type="match status" value="1"/>
</dbReference>
<proteinExistence type="predicted"/>
<evidence type="ECO:0000256" key="2">
    <source>
        <dbReference type="ARBA" id="ARBA00023125"/>
    </source>
</evidence>
<dbReference type="PANTHER" id="PTHR43280:SF28">
    <property type="entry name" value="HTH-TYPE TRANSCRIPTIONAL ACTIVATOR RHAS"/>
    <property type="match status" value="1"/>
</dbReference>
<sequence length="289" mass="32337">MRSYISEPLSGSVTCFHTATPKISAGFLYPLCLGRYQCDDSYHVYRESYDSFLFMLILDGRGYLKIDGKTHQLTKGCAVLVDCYRPHSYGALGSFSFLWLHFDGATARNYYSYLTERLGQVFTPSQKSFGSMKLLITQLLSGVLDGTAPELQMACWITQLLTLPVLDGDFSDSEVSYGSSLSQRACGYMRSRYQNPLSVDEVASFLSVSTCHFIRQFKKETGMTPHSYLLSVRINSAKFYLKTTSDSVKEIGFRCGFQSENHFCISFKKATGMTPSGYRGSAGEVSSER</sequence>
<dbReference type="Proteomes" id="UP000886886">
    <property type="component" value="Unassembled WGS sequence"/>
</dbReference>
<dbReference type="InterPro" id="IPR003313">
    <property type="entry name" value="AraC-bd"/>
</dbReference>
<dbReference type="Pfam" id="PF12833">
    <property type="entry name" value="HTH_18"/>
    <property type="match status" value="1"/>
</dbReference>
<dbReference type="InterPro" id="IPR020449">
    <property type="entry name" value="Tscrpt_reg_AraC-type_HTH"/>
</dbReference>
<evidence type="ECO:0000256" key="3">
    <source>
        <dbReference type="ARBA" id="ARBA00023163"/>
    </source>
</evidence>
<name>A0A9D0ZW17_9FIRM</name>
<dbReference type="PRINTS" id="PR00032">
    <property type="entry name" value="HTHARAC"/>
</dbReference>
<keyword evidence="2" id="KW-0238">DNA-binding</keyword>
<evidence type="ECO:0000256" key="1">
    <source>
        <dbReference type="ARBA" id="ARBA00023015"/>
    </source>
</evidence>
<comment type="caution">
    <text evidence="5">The sequence shown here is derived from an EMBL/GenBank/DDBJ whole genome shotgun (WGS) entry which is preliminary data.</text>
</comment>
<keyword evidence="3" id="KW-0804">Transcription</keyword>
<dbReference type="Pfam" id="PF02311">
    <property type="entry name" value="AraC_binding"/>
    <property type="match status" value="1"/>
</dbReference>
<dbReference type="PROSITE" id="PS01124">
    <property type="entry name" value="HTH_ARAC_FAMILY_2"/>
    <property type="match status" value="1"/>
</dbReference>
<dbReference type="InterPro" id="IPR037923">
    <property type="entry name" value="HTH-like"/>
</dbReference>
<dbReference type="InterPro" id="IPR018060">
    <property type="entry name" value="HTH_AraC"/>
</dbReference>
<dbReference type="InterPro" id="IPR009057">
    <property type="entry name" value="Homeodomain-like_sf"/>
</dbReference>
<dbReference type="SUPFAM" id="SSF51215">
    <property type="entry name" value="Regulatory protein AraC"/>
    <property type="match status" value="1"/>
</dbReference>
<gene>
    <name evidence="5" type="ORF">IAB26_09825</name>
</gene>
<dbReference type="Gene3D" id="1.10.10.60">
    <property type="entry name" value="Homeodomain-like"/>
    <property type="match status" value="2"/>
</dbReference>
<dbReference type="InterPro" id="IPR018062">
    <property type="entry name" value="HTH_AraC-typ_CS"/>
</dbReference>
<feature type="domain" description="HTH araC/xylS-type" evidence="4">
    <location>
        <begin position="183"/>
        <end position="281"/>
    </location>
</feature>
<dbReference type="SUPFAM" id="SSF46689">
    <property type="entry name" value="Homeodomain-like"/>
    <property type="match status" value="2"/>
</dbReference>
<reference evidence="5" key="2">
    <citation type="journal article" date="2021" name="PeerJ">
        <title>Extensive microbial diversity within the chicken gut microbiome revealed by metagenomics and culture.</title>
        <authorList>
            <person name="Gilroy R."/>
            <person name="Ravi A."/>
            <person name="Getino M."/>
            <person name="Pursley I."/>
            <person name="Horton D.L."/>
            <person name="Alikhan N.F."/>
            <person name="Baker D."/>
            <person name="Gharbi K."/>
            <person name="Hall N."/>
            <person name="Watson M."/>
            <person name="Adriaenssens E.M."/>
            <person name="Foster-Nyarko E."/>
            <person name="Jarju S."/>
            <person name="Secka A."/>
            <person name="Antonio M."/>
            <person name="Oren A."/>
            <person name="Chaudhuri R.R."/>
            <person name="La Ragione R."/>
            <person name="Hildebrand F."/>
            <person name="Pallen M.J."/>
        </authorList>
    </citation>
    <scope>NUCLEOTIDE SEQUENCE</scope>
    <source>
        <strain evidence="5">ChiSjej3B21-11622</strain>
    </source>
</reference>
<dbReference type="PROSITE" id="PS00041">
    <property type="entry name" value="HTH_ARAC_FAMILY_1"/>
    <property type="match status" value="1"/>
</dbReference>
<dbReference type="GO" id="GO:0003700">
    <property type="term" value="F:DNA-binding transcription factor activity"/>
    <property type="evidence" value="ECO:0007669"/>
    <property type="project" value="InterPro"/>
</dbReference>